<dbReference type="PANTHER" id="PTHR48111:SF50">
    <property type="entry name" value="KDP OPERON TRANSCRIPTIONAL REGULATORY PROTEIN KDPE"/>
    <property type="match status" value="1"/>
</dbReference>
<dbReference type="SMART" id="SM00448">
    <property type="entry name" value="REC"/>
    <property type="match status" value="1"/>
</dbReference>
<dbReference type="InterPro" id="IPR001867">
    <property type="entry name" value="OmpR/PhoB-type_DNA-bd"/>
</dbReference>
<dbReference type="PROSITE" id="PS51755">
    <property type="entry name" value="OMPR_PHOB"/>
    <property type="match status" value="1"/>
</dbReference>
<feature type="DNA-binding region" description="OmpR/PhoB-type" evidence="3">
    <location>
        <begin position="127"/>
        <end position="225"/>
    </location>
</feature>
<dbReference type="Proteomes" id="UP001596391">
    <property type="component" value="Unassembled WGS sequence"/>
</dbReference>
<dbReference type="Pfam" id="PF00486">
    <property type="entry name" value="Trans_reg_C"/>
    <property type="match status" value="1"/>
</dbReference>
<keyword evidence="7" id="KW-1185">Reference proteome</keyword>
<dbReference type="InterPro" id="IPR039420">
    <property type="entry name" value="WalR-like"/>
</dbReference>
<dbReference type="InterPro" id="IPR011006">
    <property type="entry name" value="CheY-like_superfamily"/>
</dbReference>
<dbReference type="PANTHER" id="PTHR48111">
    <property type="entry name" value="REGULATOR OF RPOS"/>
    <property type="match status" value="1"/>
</dbReference>
<dbReference type="CDD" id="cd17574">
    <property type="entry name" value="REC_OmpR"/>
    <property type="match status" value="1"/>
</dbReference>
<dbReference type="RefSeq" id="WP_263372534.1">
    <property type="nucleotide sequence ID" value="NZ_JAGSYD010000005.1"/>
</dbReference>
<evidence type="ECO:0000313" key="6">
    <source>
        <dbReference type="EMBL" id="MFC6644606.1"/>
    </source>
</evidence>
<feature type="domain" description="Response regulatory" evidence="4">
    <location>
        <begin position="3"/>
        <end position="116"/>
    </location>
</feature>
<evidence type="ECO:0000256" key="2">
    <source>
        <dbReference type="PROSITE-ProRule" id="PRU00169"/>
    </source>
</evidence>
<evidence type="ECO:0000256" key="3">
    <source>
        <dbReference type="PROSITE-ProRule" id="PRU01091"/>
    </source>
</evidence>
<feature type="modified residue" description="4-aspartylphosphate" evidence="2">
    <location>
        <position position="52"/>
    </location>
</feature>
<evidence type="ECO:0000256" key="1">
    <source>
        <dbReference type="ARBA" id="ARBA00023125"/>
    </source>
</evidence>
<dbReference type="Gene3D" id="3.40.50.2300">
    <property type="match status" value="1"/>
</dbReference>
<dbReference type="CDD" id="cd00383">
    <property type="entry name" value="trans_reg_C"/>
    <property type="match status" value="1"/>
</dbReference>
<proteinExistence type="predicted"/>
<dbReference type="Gene3D" id="6.10.250.690">
    <property type="match status" value="1"/>
</dbReference>
<name>A0ABW1Z7G7_9BACT</name>
<dbReference type="PROSITE" id="PS50110">
    <property type="entry name" value="RESPONSE_REGULATORY"/>
    <property type="match status" value="1"/>
</dbReference>
<organism evidence="6 7">
    <name type="scientific">Granulicella cerasi</name>
    <dbReference type="NCBI Taxonomy" id="741063"/>
    <lineage>
        <taxon>Bacteria</taxon>
        <taxon>Pseudomonadati</taxon>
        <taxon>Acidobacteriota</taxon>
        <taxon>Terriglobia</taxon>
        <taxon>Terriglobales</taxon>
        <taxon>Acidobacteriaceae</taxon>
        <taxon>Granulicella</taxon>
    </lineage>
</organism>
<sequence>MSRILVVDDEPQIARMLRTALQSSGYEVITASNGLQAFELVQQQNPDLIITDLAMPEMDGLELTQALRRVVDTPIIVLSVKSTDTMKVMALDEGADDYLTKPFNMPELQARVRAQLRRRLTKFQTVDDCITEGDFVIDTSAHSVTVRGELVHLTPKEFDLLLAFARSPSRVLTHRVLLRTVWGPAGVDQPDYLRVLVAQLRKKIESDATPRYVVSEPWVGYRFEPNG</sequence>
<dbReference type="Pfam" id="PF00072">
    <property type="entry name" value="Response_reg"/>
    <property type="match status" value="1"/>
</dbReference>
<dbReference type="EMBL" id="JBHSWI010000001">
    <property type="protein sequence ID" value="MFC6644606.1"/>
    <property type="molecule type" value="Genomic_DNA"/>
</dbReference>
<dbReference type="Gene3D" id="1.10.10.10">
    <property type="entry name" value="Winged helix-like DNA-binding domain superfamily/Winged helix DNA-binding domain"/>
    <property type="match status" value="1"/>
</dbReference>
<keyword evidence="1 3" id="KW-0238">DNA-binding</keyword>
<dbReference type="InterPro" id="IPR036388">
    <property type="entry name" value="WH-like_DNA-bd_sf"/>
</dbReference>
<dbReference type="SMART" id="SM00862">
    <property type="entry name" value="Trans_reg_C"/>
    <property type="match status" value="1"/>
</dbReference>
<dbReference type="InterPro" id="IPR001789">
    <property type="entry name" value="Sig_transdc_resp-reg_receiver"/>
</dbReference>
<feature type="domain" description="OmpR/PhoB-type" evidence="5">
    <location>
        <begin position="127"/>
        <end position="225"/>
    </location>
</feature>
<comment type="caution">
    <text evidence="6">The sequence shown here is derived from an EMBL/GenBank/DDBJ whole genome shotgun (WGS) entry which is preliminary data.</text>
</comment>
<dbReference type="SUPFAM" id="SSF52172">
    <property type="entry name" value="CheY-like"/>
    <property type="match status" value="1"/>
</dbReference>
<accession>A0ABW1Z7G7</accession>
<evidence type="ECO:0000259" key="4">
    <source>
        <dbReference type="PROSITE" id="PS50110"/>
    </source>
</evidence>
<reference evidence="7" key="1">
    <citation type="journal article" date="2019" name="Int. J. Syst. Evol. Microbiol.">
        <title>The Global Catalogue of Microorganisms (GCM) 10K type strain sequencing project: providing services to taxonomists for standard genome sequencing and annotation.</title>
        <authorList>
            <consortium name="The Broad Institute Genomics Platform"/>
            <consortium name="The Broad Institute Genome Sequencing Center for Infectious Disease"/>
            <person name="Wu L."/>
            <person name="Ma J."/>
        </authorList>
    </citation>
    <scope>NUCLEOTIDE SEQUENCE [LARGE SCALE GENOMIC DNA]</scope>
    <source>
        <strain evidence="7">CGMCC 1.16026</strain>
    </source>
</reference>
<evidence type="ECO:0000313" key="7">
    <source>
        <dbReference type="Proteomes" id="UP001596391"/>
    </source>
</evidence>
<gene>
    <name evidence="6" type="ORF">ACFQBQ_03170</name>
</gene>
<evidence type="ECO:0000259" key="5">
    <source>
        <dbReference type="PROSITE" id="PS51755"/>
    </source>
</evidence>
<protein>
    <submittedName>
        <fullName evidence="6">Response regulator transcription factor</fullName>
    </submittedName>
</protein>
<keyword evidence="2" id="KW-0597">Phosphoprotein</keyword>